<evidence type="ECO:0000256" key="4">
    <source>
        <dbReference type="ARBA" id="ARBA00022692"/>
    </source>
</evidence>
<keyword evidence="6 7" id="KW-0472">Membrane</keyword>
<evidence type="ECO:0000313" key="10">
    <source>
        <dbReference type="Proteomes" id="UP001156441"/>
    </source>
</evidence>
<evidence type="ECO:0000256" key="7">
    <source>
        <dbReference type="RuleBase" id="RU363032"/>
    </source>
</evidence>
<gene>
    <name evidence="9" type="ORF">JT362_30660</name>
</gene>
<feature type="domain" description="ABC transmembrane type-1" evidence="8">
    <location>
        <begin position="94"/>
        <end position="301"/>
    </location>
</feature>
<feature type="transmembrane region" description="Helical" evidence="7">
    <location>
        <begin position="282"/>
        <end position="308"/>
    </location>
</feature>
<dbReference type="Proteomes" id="UP001156441">
    <property type="component" value="Unassembled WGS sequence"/>
</dbReference>
<evidence type="ECO:0000256" key="2">
    <source>
        <dbReference type="ARBA" id="ARBA00022448"/>
    </source>
</evidence>
<dbReference type="EMBL" id="JAFFZE010000025">
    <property type="protein sequence ID" value="MCT2587495.1"/>
    <property type="molecule type" value="Genomic_DNA"/>
</dbReference>
<protein>
    <submittedName>
        <fullName evidence="9">ABC transporter permease</fullName>
    </submittedName>
</protein>
<comment type="similarity">
    <text evidence="7">Belongs to the binding-protein-dependent transport system permease family.</text>
</comment>
<dbReference type="InterPro" id="IPR045621">
    <property type="entry name" value="BPD_transp_1_N"/>
</dbReference>
<evidence type="ECO:0000256" key="6">
    <source>
        <dbReference type="ARBA" id="ARBA00023136"/>
    </source>
</evidence>
<evidence type="ECO:0000313" key="9">
    <source>
        <dbReference type="EMBL" id="MCT2587495.1"/>
    </source>
</evidence>
<evidence type="ECO:0000256" key="1">
    <source>
        <dbReference type="ARBA" id="ARBA00004651"/>
    </source>
</evidence>
<feature type="transmembrane region" description="Helical" evidence="7">
    <location>
        <begin position="236"/>
        <end position="258"/>
    </location>
</feature>
<accession>A0ABT2JHY4</accession>
<keyword evidence="4 7" id="KW-0812">Transmembrane</keyword>
<dbReference type="Gene3D" id="1.10.3720.10">
    <property type="entry name" value="MetI-like"/>
    <property type="match status" value="1"/>
</dbReference>
<proteinExistence type="inferred from homology"/>
<keyword evidence="5 7" id="KW-1133">Transmembrane helix</keyword>
<keyword evidence="10" id="KW-1185">Reference proteome</keyword>
<keyword evidence="2 7" id="KW-0813">Transport</keyword>
<evidence type="ECO:0000256" key="5">
    <source>
        <dbReference type="ARBA" id="ARBA00022989"/>
    </source>
</evidence>
<keyword evidence="3" id="KW-1003">Cell membrane</keyword>
<dbReference type="PANTHER" id="PTHR43163:SF6">
    <property type="entry name" value="DIPEPTIDE TRANSPORT SYSTEM PERMEASE PROTEIN DPPB-RELATED"/>
    <property type="match status" value="1"/>
</dbReference>
<dbReference type="SUPFAM" id="SSF161098">
    <property type="entry name" value="MetI-like"/>
    <property type="match status" value="1"/>
</dbReference>
<dbReference type="CDD" id="cd06261">
    <property type="entry name" value="TM_PBP2"/>
    <property type="match status" value="1"/>
</dbReference>
<feature type="transmembrane region" description="Helical" evidence="7">
    <location>
        <begin position="100"/>
        <end position="122"/>
    </location>
</feature>
<feature type="transmembrane region" description="Helical" evidence="7">
    <location>
        <begin position="129"/>
        <end position="150"/>
    </location>
</feature>
<dbReference type="PANTHER" id="PTHR43163">
    <property type="entry name" value="DIPEPTIDE TRANSPORT SYSTEM PERMEASE PROTEIN DPPB-RELATED"/>
    <property type="match status" value="1"/>
</dbReference>
<dbReference type="PROSITE" id="PS50928">
    <property type="entry name" value="ABC_TM1"/>
    <property type="match status" value="1"/>
</dbReference>
<evidence type="ECO:0000259" key="8">
    <source>
        <dbReference type="PROSITE" id="PS50928"/>
    </source>
</evidence>
<dbReference type="InterPro" id="IPR000515">
    <property type="entry name" value="MetI-like"/>
</dbReference>
<evidence type="ECO:0000256" key="3">
    <source>
        <dbReference type="ARBA" id="ARBA00022475"/>
    </source>
</evidence>
<comment type="subcellular location">
    <subcellularLocation>
        <location evidence="1 7">Cell membrane</location>
        <topology evidence="1 7">Multi-pass membrane protein</topology>
    </subcellularLocation>
</comment>
<reference evidence="9 10" key="1">
    <citation type="submission" date="2021-02" db="EMBL/GenBank/DDBJ databases">
        <title>Actinophytocola xerophila sp. nov., isolated from soil of cotton cropping field.</title>
        <authorList>
            <person name="Huang R."/>
            <person name="Chen X."/>
            <person name="Ge X."/>
            <person name="Liu W."/>
        </authorList>
    </citation>
    <scope>NUCLEOTIDE SEQUENCE [LARGE SCALE GENOMIC DNA]</scope>
    <source>
        <strain evidence="9 10">S1-96</strain>
    </source>
</reference>
<dbReference type="Pfam" id="PF00528">
    <property type="entry name" value="BPD_transp_1"/>
    <property type="match status" value="1"/>
</dbReference>
<dbReference type="RefSeq" id="WP_260195435.1">
    <property type="nucleotide sequence ID" value="NZ_JAFFZE010000025.1"/>
</dbReference>
<dbReference type="Pfam" id="PF19300">
    <property type="entry name" value="BPD_transp_1_N"/>
    <property type="match status" value="1"/>
</dbReference>
<feature type="transmembrane region" description="Helical" evidence="7">
    <location>
        <begin position="12"/>
        <end position="30"/>
    </location>
</feature>
<comment type="caution">
    <text evidence="9">The sequence shown here is derived from an EMBL/GenBank/DDBJ whole genome shotgun (WGS) entry which is preliminary data.</text>
</comment>
<organism evidence="9 10">
    <name type="scientific">Actinophytocola gossypii</name>
    <dbReference type="NCBI Taxonomy" id="2812003"/>
    <lineage>
        <taxon>Bacteria</taxon>
        <taxon>Bacillati</taxon>
        <taxon>Actinomycetota</taxon>
        <taxon>Actinomycetes</taxon>
        <taxon>Pseudonocardiales</taxon>
        <taxon>Pseudonocardiaceae</taxon>
    </lineage>
</organism>
<name>A0ABT2JHY4_9PSEU</name>
<dbReference type="InterPro" id="IPR035906">
    <property type="entry name" value="MetI-like_sf"/>
</dbReference>
<feature type="transmembrane region" description="Helical" evidence="7">
    <location>
        <begin position="182"/>
        <end position="201"/>
    </location>
</feature>
<sequence length="315" mass="34175">MARFAARRLAQAVAAIVITTMLTYYGLFVMHDPFATNNGRVVPPEIKAALDAKFGMDEPLPVRYVTYLANLVTGDLGIDFQRRREVSDLIVAALPNTVRLALIAIMLQLVIGLVAGVIAAIHRSRFLDVLISTSTVLLLGIPIFVLAVVLRSELAGLTVFGVEVFPGVPLRFTTEVPWFKEVALPAVTLAVGEVAVIARIARAAMLDVLTADFLRTARAKGVAEWRVVFHHGLRNALIPVVHLVGIGLGTTLGGAFLVEEVFEYPGLGYLFFRSIGEKNDPVVMAITVYATITFVLLSALADLVSAYLDPRIRIQ</sequence>